<comment type="caution">
    <text evidence="6">The sequence shown here is derived from an EMBL/GenBank/DDBJ whole genome shotgun (WGS) entry which is preliminary data.</text>
</comment>
<dbReference type="InterPro" id="IPR027417">
    <property type="entry name" value="P-loop_NTPase"/>
</dbReference>
<dbReference type="Pfam" id="PF09369">
    <property type="entry name" value="MZB"/>
    <property type="match status" value="1"/>
</dbReference>
<dbReference type="AlphaFoldDB" id="A0ABD5SZ43"/>
<dbReference type="GO" id="GO:0004386">
    <property type="term" value="F:helicase activity"/>
    <property type="evidence" value="ECO:0007669"/>
    <property type="project" value="UniProtKB-KW"/>
</dbReference>
<dbReference type="GO" id="GO:0005524">
    <property type="term" value="F:ATP binding"/>
    <property type="evidence" value="ECO:0007669"/>
    <property type="project" value="UniProtKB-KW"/>
</dbReference>
<evidence type="ECO:0000256" key="1">
    <source>
        <dbReference type="ARBA" id="ARBA00022741"/>
    </source>
</evidence>
<dbReference type="EMBL" id="JBHSWT010000013">
    <property type="protein sequence ID" value="MFC6770152.1"/>
    <property type="molecule type" value="Genomic_DNA"/>
</dbReference>
<dbReference type="PROSITE" id="PS51194">
    <property type="entry name" value="HELICASE_CTER"/>
    <property type="match status" value="1"/>
</dbReference>
<feature type="region of interest" description="Disordered" evidence="3">
    <location>
        <begin position="273"/>
        <end position="305"/>
    </location>
</feature>
<dbReference type="InterPro" id="IPR018973">
    <property type="entry name" value="MZB"/>
</dbReference>
<evidence type="ECO:0000259" key="4">
    <source>
        <dbReference type="PROSITE" id="PS51192"/>
    </source>
</evidence>
<dbReference type="PANTHER" id="PTHR47957">
    <property type="entry name" value="ATP-DEPENDENT HELICASE HRQ1"/>
    <property type="match status" value="1"/>
</dbReference>
<protein>
    <submittedName>
        <fullName evidence="6">DEAD/DEAH box helicase</fullName>
        <ecNumber evidence="6">3.6.4.-</ecNumber>
    </submittedName>
</protein>
<dbReference type="InterPro" id="IPR055227">
    <property type="entry name" value="HRQ1_WHD"/>
</dbReference>
<dbReference type="CDD" id="cd17923">
    <property type="entry name" value="DEXHc_Hrq1-like"/>
    <property type="match status" value="1"/>
</dbReference>
<evidence type="ECO:0000256" key="2">
    <source>
        <dbReference type="ARBA" id="ARBA00022840"/>
    </source>
</evidence>
<keyword evidence="6" id="KW-0347">Helicase</keyword>
<keyword evidence="6" id="KW-0378">Hydrolase</keyword>
<dbReference type="Pfam" id="PF22982">
    <property type="entry name" value="WHD_HRQ1"/>
    <property type="match status" value="1"/>
</dbReference>
<dbReference type="EC" id="3.6.4.-" evidence="6"/>
<dbReference type="SMART" id="SM00487">
    <property type="entry name" value="DEXDc"/>
    <property type="match status" value="1"/>
</dbReference>
<dbReference type="InterPro" id="IPR014001">
    <property type="entry name" value="Helicase_ATP-bd"/>
</dbReference>
<dbReference type="Gene3D" id="3.40.50.300">
    <property type="entry name" value="P-loop containing nucleotide triphosphate hydrolases"/>
    <property type="match status" value="2"/>
</dbReference>
<dbReference type="Proteomes" id="UP001596274">
    <property type="component" value="Unassembled WGS sequence"/>
</dbReference>
<evidence type="ECO:0000259" key="5">
    <source>
        <dbReference type="PROSITE" id="PS51194"/>
    </source>
</evidence>
<proteinExistence type="predicted"/>
<dbReference type="GO" id="GO:0140097">
    <property type="term" value="F:catalytic activity, acting on DNA"/>
    <property type="evidence" value="ECO:0007669"/>
    <property type="project" value="UniProtKB-ARBA"/>
</dbReference>
<dbReference type="Pfam" id="PF00270">
    <property type="entry name" value="DEAD"/>
    <property type="match status" value="1"/>
</dbReference>
<evidence type="ECO:0000313" key="7">
    <source>
        <dbReference type="Proteomes" id="UP001596274"/>
    </source>
</evidence>
<gene>
    <name evidence="6" type="ORF">ACFQDD_01195</name>
</gene>
<feature type="domain" description="Helicase C-terminal" evidence="5">
    <location>
        <begin position="321"/>
        <end position="498"/>
    </location>
</feature>
<dbReference type="InterPro" id="IPR011545">
    <property type="entry name" value="DEAD/DEAH_box_helicase_dom"/>
</dbReference>
<dbReference type="PROSITE" id="PS51192">
    <property type="entry name" value="HELICASE_ATP_BIND_1"/>
    <property type="match status" value="1"/>
</dbReference>
<reference evidence="6 7" key="1">
    <citation type="journal article" date="2019" name="Int. J. Syst. Evol. Microbiol.">
        <title>The Global Catalogue of Microorganisms (GCM) 10K type strain sequencing project: providing services to taxonomists for standard genome sequencing and annotation.</title>
        <authorList>
            <consortium name="The Broad Institute Genomics Platform"/>
            <consortium name="The Broad Institute Genome Sequencing Center for Infectious Disease"/>
            <person name="Wu L."/>
            <person name="Ma J."/>
        </authorList>
    </citation>
    <scope>NUCLEOTIDE SEQUENCE [LARGE SCALE GENOMIC DNA]</scope>
    <source>
        <strain evidence="6 7">PJ61</strain>
    </source>
</reference>
<keyword evidence="7" id="KW-1185">Reference proteome</keyword>
<name>A0ABD5SZ43_9EURY</name>
<dbReference type="GO" id="GO:0016787">
    <property type="term" value="F:hydrolase activity"/>
    <property type="evidence" value="ECO:0007669"/>
    <property type="project" value="UniProtKB-KW"/>
</dbReference>
<dbReference type="PANTHER" id="PTHR47957:SF3">
    <property type="entry name" value="ATP-DEPENDENT HELICASE HRQ1"/>
    <property type="match status" value="1"/>
</dbReference>
<sequence length="819" mass="91077">MEKTIEWLRDRPYYEGQITHQERTPGASAETSPIDLDPRLASALSRHNINELYQHQADAIEVVRDGDNVVLATPTASGKSLAYTVPALERALDHHGKTLYIAPMNALINDQRDTISKIAADLEGSQSVDVATYTGLLTDSEKREVWARQPDVLLTTPDMIHKSLLPYSKSPKHWKWLFQQLETVVVDEVHEFRGIFGSHVSLIFRRLSRLAEYYDSTPQYICCSATIGNPIEHAAAVTGKQPSQFSLINDDASATGPRQWVFWNPPLREDEELEAESAAADGLPSNTEGNSEASPPPSSPVEVPHHNEIIGGERRSHHPETVRLFCDLVQQGYQTLVFTRARQGAEQYANWCDSKLRKRGEHELADQVTAYHSALQDERRTTIEAGLRDGSIRGVWSTNALELGIDVGSLDVVLLDGHPGTSMSTFQRAGRAGRGENPSLVVLVASPNPLDQYCMANPDLLFDGDPEQAAVNPANTQILDDHVCCAAQELFLRTSDETYFGAEYPATVASLDDADQLERFSSRTGSRWKYMGEDSPQHTMDIRSIDDRQIELYDRLRDMTLTSLPFGDALRDAHPGAIYHHQKESYRVTEAEYDADRVLLKSANTMGYTRPLTEKRISIEEELKTDGLGSGETVSVGFADLTVAEEVTGYMLYDHPSDEDGVERAFDEPLPERTIRTRGLYFTIPPQIEQDIKAASDEEDGFLASIHALEHALISLFPLEILCARRDVGGLSTEYHQHTGRSTIFVHDAHPGGVGLTREAFGKLETMLERTLEMLSNCPCEDGCPSCVHSPQCGNANRTLNKQLAIRLLKQLLEVPVQP</sequence>
<organism evidence="6 7">
    <name type="scientific">Halorubrum pallidum</name>
    <dbReference type="NCBI Taxonomy" id="1526114"/>
    <lineage>
        <taxon>Archaea</taxon>
        <taxon>Methanobacteriati</taxon>
        <taxon>Methanobacteriota</taxon>
        <taxon>Stenosarchaea group</taxon>
        <taxon>Halobacteria</taxon>
        <taxon>Halobacteriales</taxon>
        <taxon>Haloferacaceae</taxon>
        <taxon>Halorubrum</taxon>
    </lineage>
</organism>
<dbReference type="Pfam" id="PF00271">
    <property type="entry name" value="Helicase_C"/>
    <property type="match status" value="1"/>
</dbReference>
<keyword evidence="1" id="KW-0547">Nucleotide-binding</keyword>
<dbReference type="InterPro" id="IPR001650">
    <property type="entry name" value="Helicase_C-like"/>
</dbReference>
<accession>A0ABD5SZ43</accession>
<dbReference type="CDD" id="cd18797">
    <property type="entry name" value="SF2_C_Hrq"/>
    <property type="match status" value="1"/>
</dbReference>
<evidence type="ECO:0000256" key="3">
    <source>
        <dbReference type="SAM" id="MobiDB-lite"/>
    </source>
</evidence>
<dbReference type="SMART" id="SM00490">
    <property type="entry name" value="HELICc"/>
    <property type="match status" value="1"/>
</dbReference>
<dbReference type="SUPFAM" id="SSF52540">
    <property type="entry name" value="P-loop containing nucleoside triphosphate hydrolases"/>
    <property type="match status" value="1"/>
</dbReference>
<keyword evidence="2" id="KW-0067">ATP-binding</keyword>
<evidence type="ECO:0000313" key="6">
    <source>
        <dbReference type="EMBL" id="MFC6770152.1"/>
    </source>
</evidence>
<feature type="domain" description="Helicase ATP-binding" evidence="4">
    <location>
        <begin position="60"/>
        <end position="245"/>
    </location>
</feature>